<reference evidence="2" key="1">
    <citation type="submission" date="2022-07" db="EMBL/GenBank/DDBJ databases">
        <title>Genome Sequence of Physisporinus lineatus.</title>
        <authorList>
            <person name="Buettner E."/>
        </authorList>
    </citation>
    <scope>NUCLEOTIDE SEQUENCE</scope>
    <source>
        <strain evidence="2">VT162</strain>
    </source>
</reference>
<keyword evidence="3" id="KW-1185">Reference proteome</keyword>
<evidence type="ECO:0000256" key="1">
    <source>
        <dbReference type="SAM" id="MobiDB-lite"/>
    </source>
</evidence>
<proteinExistence type="predicted"/>
<accession>A0AAD5UYD3</accession>
<feature type="region of interest" description="Disordered" evidence="1">
    <location>
        <begin position="1"/>
        <end position="78"/>
    </location>
</feature>
<comment type="caution">
    <text evidence="2">The sequence shown here is derived from an EMBL/GenBank/DDBJ whole genome shotgun (WGS) entry which is preliminary data.</text>
</comment>
<dbReference type="EMBL" id="JANAWD010000346">
    <property type="protein sequence ID" value="KAJ3480974.1"/>
    <property type="molecule type" value="Genomic_DNA"/>
</dbReference>
<evidence type="ECO:0000313" key="3">
    <source>
        <dbReference type="Proteomes" id="UP001212997"/>
    </source>
</evidence>
<sequence length="78" mass="8437">MPPLENRSATHAPAAPQPSEKAKVSPKPSQDHLNDQPMPPVENRPATHAPAAFSDEEEGAPFPLPESYYRDVLPAPTD</sequence>
<dbReference type="Proteomes" id="UP001212997">
    <property type="component" value="Unassembled WGS sequence"/>
</dbReference>
<name>A0AAD5UYD3_9APHY</name>
<organism evidence="2 3">
    <name type="scientific">Meripilus lineatus</name>
    <dbReference type="NCBI Taxonomy" id="2056292"/>
    <lineage>
        <taxon>Eukaryota</taxon>
        <taxon>Fungi</taxon>
        <taxon>Dikarya</taxon>
        <taxon>Basidiomycota</taxon>
        <taxon>Agaricomycotina</taxon>
        <taxon>Agaricomycetes</taxon>
        <taxon>Polyporales</taxon>
        <taxon>Meripilaceae</taxon>
        <taxon>Meripilus</taxon>
    </lineage>
</organism>
<dbReference type="AlphaFoldDB" id="A0AAD5UYD3"/>
<evidence type="ECO:0000313" key="2">
    <source>
        <dbReference type="EMBL" id="KAJ3480974.1"/>
    </source>
</evidence>
<protein>
    <submittedName>
        <fullName evidence="2">Uncharacterized protein</fullName>
    </submittedName>
</protein>
<gene>
    <name evidence="2" type="ORF">NLI96_g7975</name>
</gene>